<dbReference type="Pfam" id="PF13242">
    <property type="entry name" value="Hydrolase_like"/>
    <property type="match status" value="1"/>
</dbReference>
<dbReference type="CDD" id="cd07503">
    <property type="entry name" value="HAD_HisB-N"/>
    <property type="match status" value="1"/>
</dbReference>
<evidence type="ECO:0000256" key="1">
    <source>
        <dbReference type="ARBA" id="ARBA00004496"/>
    </source>
</evidence>
<comment type="similarity">
    <text evidence="7">Belongs to the gmhB family.</text>
</comment>
<keyword evidence="10" id="KW-0862">Zinc</keyword>
<keyword evidence="5 7" id="KW-0119">Carbohydrate metabolism</keyword>
<proteinExistence type="inferred from homology"/>
<comment type="subcellular location">
    <subcellularLocation>
        <location evidence="1 7">Cytoplasm</location>
    </subcellularLocation>
</comment>
<feature type="binding site" evidence="10">
    <location>
        <position position="103"/>
    </location>
    <ligand>
        <name>Zn(2+)</name>
        <dbReference type="ChEBI" id="CHEBI:29105"/>
    </ligand>
</feature>
<accession>A0A8A4U449</accession>
<evidence type="ECO:0000256" key="8">
    <source>
        <dbReference type="PIRSR" id="PIRSR004682-1"/>
    </source>
</evidence>
<dbReference type="PIRSF" id="PIRSF004682">
    <property type="entry name" value="GmhB"/>
    <property type="match status" value="1"/>
</dbReference>
<evidence type="ECO:0000313" key="11">
    <source>
        <dbReference type="EMBL" id="QTD53525.1"/>
    </source>
</evidence>
<dbReference type="GO" id="GO:0046872">
    <property type="term" value="F:metal ion binding"/>
    <property type="evidence" value="ECO:0007669"/>
    <property type="project" value="UniProtKB-KW"/>
</dbReference>
<evidence type="ECO:0000256" key="7">
    <source>
        <dbReference type="PIRNR" id="PIRNR004682"/>
    </source>
</evidence>
<organism evidence="11 12">
    <name type="scientific">Sulfidibacter corallicola</name>
    <dbReference type="NCBI Taxonomy" id="2818388"/>
    <lineage>
        <taxon>Bacteria</taxon>
        <taxon>Pseudomonadati</taxon>
        <taxon>Acidobacteriota</taxon>
        <taxon>Holophagae</taxon>
        <taxon>Acanthopleuribacterales</taxon>
        <taxon>Acanthopleuribacteraceae</taxon>
        <taxon>Sulfidibacter</taxon>
    </lineage>
</organism>
<dbReference type="PANTHER" id="PTHR42891:SF1">
    <property type="entry name" value="D-GLYCERO-BETA-D-MANNO-HEPTOSE-1,7-BISPHOSPHATE 7-PHOSPHATASE"/>
    <property type="match status" value="1"/>
</dbReference>
<dbReference type="InterPro" id="IPR004446">
    <property type="entry name" value="Heptose_bisP_phosphatase"/>
</dbReference>
<feature type="binding site" evidence="10">
    <location>
        <position position="12"/>
    </location>
    <ligand>
        <name>Mg(2+)</name>
        <dbReference type="ChEBI" id="CHEBI:18420"/>
    </ligand>
</feature>
<feature type="active site" description="Nucleophile" evidence="8">
    <location>
        <position position="12"/>
    </location>
</feature>
<keyword evidence="4 7" id="KW-0378">Hydrolase</keyword>
<dbReference type="NCBIfam" id="TIGR01656">
    <property type="entry name" value="Histidinol-ppas"/>
    <property type="match status" value="1"/>
</dbReference>
<dbReference type="AlphaFoldDB" id="A0A8A4U449"/>
<dbReference type="GO" id="GO:0016791">
    <property type="term" value="F:phosphatase activity"/>
    <property type="evidence" value="ECO:0007669"/>
    <property type="project" value="InterPro"/>
</dbReference>
<feature type="binding site" evidence="10">
    <location>
        <position position="132"/>
    </location>
    <ligand>
        <name>Mg(2+)</name>
        <dbReference type="ChEBI" id="CHEBI:18420"/>
    </ligand>
</feature>
<keyword evidence="2 7" id="KW-0963">Cytoplasm</keyword>
<feature type="binding site" evidence="10">
    <location>
        <position position="14"/>
    </location>
    <ligand>
        <name>Mg(2+)</name>
        <dbReference type="ChEBI" id="CHEBI:18420"/>
    </ligand>
</feature>
<keyword evidence="12" id="KW-1185">Reference proteome</keyword>
<dbReference type="KEGG" id="scor:J3U87_13805"/>
<dbReference type="EC" id="3.1.3.-" evidence="7"/>
<dbReference type="InterPro" id="IPR036412">
    <property type="entry name" value="HAD-like_sf"/>
</dbReference>
<evidence type="ECO:0000313" key="12">
    <source>
        <dbReference type="Proteomes" id="UP000663929"/>
    </source>
</evidence>
<feature type="site" description="Stabilizes the phosphoryl group" evidence="9">
    <location>
        <position position="56"/>
    </location>
</feature>
<dbReference type="SUPFAM" id="SSF56784">
    <property type="entry name" value="HAD-like"/>
    <property type="match status" value="1"/>
</dbReference>
<evidence type="ECO:0000256" key="5">
    <source>
        <dbReference type="ARBA" id="ARBA00023277"/>
    </source>
</evidence>
<dbReference type="RefSeq" id="WP_237383627.1">
    <property type="nucleotide sequence ID" value="NZ_CP071793.1"/>
</dbReference>
<comment type="cofactor">
    <cofactor evidence="10">
        <name>Zn(2+)</name>
        <dbReference type="ChEBI" id="CHEBI:29105"/>
    </cofactor>
</comment>
<dbReference type="PANTHER" id="PTHR42891">
    <property type="entry name" value="D-GLYCERO-BETA-D-MANNO-HEPTOSE-1,7-BISPHOSPHATE 7-PHOSPHATASE"/>
    <property type="match status" value="1"/>
</dbReference>
<evidence type="ECO:0000256" key="3">
    <source>
        <dbReference type="ARBA" id="ARBA00022723"/>
    </source>
</evidence>
<dbReference type="InterPro" id="IPR023214">
    <property type="entry name" value="HAD_sf"/>
</dbReference>
<dbReference type="GO" id="GO:0005737">
    <property type="term" value="C:cytoplasm"/>
    <property type="evidence" value="ECO:0007669"/>
    <property type="project" value="UniProtKB-SubCell"/>
</dbReference>
<evidence type="ECO:0000256" key="10">
    <source>
        <dbReference type="PIRSR" id="PIRSR004682-4"/>
    </source>
</evidence>
<dbReference type="InterPro" id="IPR006549">
    <property type="entry name" value="HAD-SF_hydro_IIIA"/>
</dbReference>
<feature type="binding site" evidence="10">
    <location>
        <position position="97"/>
    </location>
    <ligand>
        <name>Zn(2+)</name>
        <dbReference type="ChEBI" id="CHEBI:29105"/>
    </ligand>
</feature>
<gene>
    <name evidence="11" type="ORF">J3U87_13805</name>
</gene>
<feature type="binding site" evidence="10">
    <location>
        <position position="95"/>
    </location>
    <ligand>
        <name>Zn(2+)</name>
        <dbReference type="ChEBI" id="CHEBI:29105"/>
    </ligand>
</feature>
<feature type="binding site" evidence="10">
    <location>
        <position position="105"/>
    </location>
    <ligand>
        <name>Zn(2+)</name>
        <dbReference type="ChEBI" id="CHEBI:29105"/>
    </ligand>
</feature>
<feature type="site" description="Stabilizes the phosphoryl group" evidence="9">
    <location>
        <position position="107"/>
    </location>
</feature>
<reference evidence="11" key="1">
    <citation type="submission" date="2021-03" db="EMBL/GenBank/DDBJ databases">
        <title>Acanthopleuribacteraceae sp. M133.</title>
        <authorList>
            <person name="Wang G."/>
        </authorList>
    </citation>
    <scope>NUCLEOTIDE SEQUENCE</scope>
    <source>
        <strain evidence="11">M133</strain>
    </source>
</reference>
<dbReference type="Gene3D" id="3.40.50.1000">
    <property type="entry name" value="HAD superfamily/HAD-like"/>
    <property type="match status" value="1"/>
</dbReference>
<evidence type="ECO:0000256" key="2">
    <source>
        <dbReference type="ARBA" id="ARBA00022490"/>
    </source>
</evidence>
<dbReference type="GO" id="GO:0005975">
    <property type="term" value="P:carbohydrate metabolic process"/>
    <property type="evidence" value="ECO:0007669"/>
    <property type="project" value="InterPro"/>
</dbReference>
<sequence>MTRTKVPTVFLDRDGVINRRIMADYVTCLAEFQLLPGVLEAIARLTRAGFRLAVVTNQRGIAVGRMSRTDVDRVHRHLSECVAELGGHLAEFYVCPHDRDEGCGCRKPDPGLLDQADRALAVDWEASFLVGDSDSDIRAGAARGVTTVKVAGRGEAIADHYAADLPEAVAWILDRLEGGSPV</sequence>
<keyword evidence="10" id="KW-0460">Magnesium</keyword>
<feature type="site" description="Contributes to substrate recognition" evidence="9">
    <location>
        <position position="106"/>
    </location>
</feature>
<dbReference type="Proteomes" id="UP000663929">
    <property type="component" value="Chromosome"/>
</dbReference>
<protein>
    <recommendedName>
        <fullName evidence="6 7">D,D-heptose 1,7-bisphosphate phosphatase</fullName>
        <ecNumber evidence="7">3.1.3.-</ecNumber>
    </recommendedName>
</protein>
<comment type="cofactor">
    <cofactor evidence="10">
        <name>Mg(2+)</name>
        <dbReference type="ChEBI" id="CHEBI:18420"/>
    </cofactor>
</comment>
<feature type="active site" description="Proton donor" evidence="8">
    <location>
        <position position="14"/>
    </location>
</feature>
<keyword evidence="3 10" id="KW-0479">Metal-binding</keyword>
<dbReference type="EMBL" id="CP071793">
    <property type="protein sequence ID" value="QTD53525.1"/>
    <property type="molecule type" value="Genomic_DNA"/>
</dbReference>
<evidence type="ECO:0000256" key="4">
    <source>
        <dbReference type="ARBA" id="ARBA00022801"/>
    </source>
</evidence>
<evidence type="ECO:0000256" key="9">
    <source>
        <dbReference type="PIRSR" id="PIRSR004682-3"/>
    </source>
</evidence>
<dbReference type="NCBIfam" id="TIGR01662">
    <property type="entry name" value="HAD-SF-IIIA"/>
    <property type="match status" value="1"/>
</dbReference>
<name>A0A8A4U449_SULCO</name>
<dbReference type="InterPro" id="IPR006543">
    <property type="entry name" value="Histidinol-phos"/>
</dbReference>
<evidence type="ECO:0000256" key="6">
    <source>
        <dbReference type="ARBA" id="ARBA00031828"/>
    </source>
</evidence>